<dbReference type="InterPro" id="IPR011053">
    <property type="entry name" value="Single_hybrid_motif"/>
</dbReference>
<dbReference type="SUPFAM" id="SSF51230">
    <property type="entry name" value="Single hybrid motif"/>
    <property type="match status" value="1"/>
</dbReference>
<keyword evidence="4" id="KW-1133">Transmembrane helix</keyword>
<dbReference type="PANTHER" id="PTHR30386">
    <property type="entry name" value="MEMBRANE FUSION SUBUNIT OF EMRAB-TOLC MULTIDRUG EFFLUX PUMP"/>
    <property type="match status" value="1"/>
</dbReference>
<evidence type="ECO:0000313" key="8">
    <source>
        <dbReference type="EMBL" id="RAK46035.1"/>
    </source>
</evidence>
<dbReference type="AlphaFoldDB" id="A0A327ZV09"/>
<sequence>MKKLVLINILTLIILVAGGFAAFHFYNEATNYVKTDNAKVDGTQLVIASPTAGKLTALDKTVGDKISKDDKIGTVVGMGQDGKPSKTDITMPQDGTIVKTQATENGFVGAGTPIAYAYDLNDLFVTANIKETQIDGIKVGQDVDVYVDGYKDTDLTGEVKEIGLATASSFSMLPSSNGNANYTKVTQVVPVKIELDKDKSLDIIPGMNVTVRIHKN</sequence>
<evidence type="ECO:0000256" key="4">
    <source>
        <dbReference type="ARBA" id="ARBA00022989"/>
    </source>
</evidence>
<keyword evidence="3" id="KW-0812">Transmembrane</keyword>
<organism evidence="8 9">
    <name type="scientific">Macrococcus epidermidis</name>
    <dbReference type="NCBI Taxonomy" id="1902580"/>
    <lineage>
        <taxon>Bacteria</taxon>
        <taxon>Bacillati</taxon>
        <taxon>Bacillota</taxon>
        <taxon>Bacilli</taxon>
        <taxon>Bacillales</taxon>
        <taxon>Staphylococcaceae</taxon>
        <taxon>Macrococcus</taxon>
    </lineage>
</organism>
<dbReference type="RefSeq" id="WP_111714206.1">
    <property type="nucleotide sequence ID" value="NZ_CP073819.1"/>
</dbReference>
<evidence type="ECO:0000259" key="6">
    <source>
        <dbReference type="Pfam" id="PF25963"/>
    </source>
</evidence>
<dbReference type="Pfam" id="PF25997">
    <property type="entry name" value="BSH_YhbJ"/>
    <property type="match status" value="1"/>
</dbReference>
<dbReference type="Proteomes" id="UP000249808">
    <property type="component" value="Unassembled WGS sequence"/>
</dbReference>
<evidence type="ECO:0000256" key="1">
    <source>
        <dbReference type="ARBA" id="ARBA00004167"/>
    </source>
</evidence>
<name>A0A327ZV09_9STAP</name>
<keyword evidence="9" id="KW-1185">Reference proteome</keyword>
<evidence type="ECO:0000256" key="2">
    <source>
        <dbReference type="ARBA" id="ARBA00009477"/>
    </source>
</evidence>
<dbReference type="EMBL" id="PZJH01000001">
    <property type="protein sequence ID" value="RAK46035.1"/>
    <property type="molecule type" value="Genomic_DNA"/>
</dbReference>
<protein>
    <submittedName>
        <fullName evidence="8">HlyD family secretion protein</fullName>
    </submittedName>
</protein>
<dbReference type="InterPro" id="IPR058635">
    <property type="entry name" value="BSH_YhbJ"/>
</dbReference>
<dbReference type="Pfam" id="PF25963">
    <property type="entry name" value="Beta-barrel_AAEA"/>
    <property type="match status" value="1"/>
</dbReference>
<comment type="similarity">
    <text evidence="2">Belongs to the membrane fusion protein (MFP) (TC 8.A.1) family.</text>
</comment>
<feature type="domain" description="YhbJ barrel-sandwich hybrid" evidence="7">
    <location>
        <begin position="47"/>
        <end position="117"/>
    </location>
</feature>
<proteinExistence type="inferred from homology"/>
<comment type="caution">
    <text evidence="8">The sequence shown here is derived from an EMBL/GenBank/DDBJ whole genome shotgun (WGS) entry which is preliminary data.</text>
</comment>
<evidence type="ECO:0000259" key="7">
    <source>
        <dbReference type="Pfam" id="PF25997"/>
    </source>
</evidence>
<accession>A0A327ZV09</accession>
<dbReference type="GO" id="GO:0016020">
    <property type="term" value="C:membrane"/>
    <property type="evidence" value="ECO:0007669"/>
    <property type="project" value="UniProtKB-SubCell"/>
</dbReference>
<dbReference type="InterPro" id="IPR050739">
    <property type="entry name" value="MFP"/>
</dbReference>
<reference evidence="8 9" key="1">
    <citation type="journal article" date="2018" name="Front. Microbiol.">
        <title>Description and Comparative Genomics of Macrococcus caseolyticus subsp. hominis subsp. nov., Macrococcus goetzii sp. nov., Macrococcus epidermidis sp. nov., and Macrococcus bohemicus sp. nov., Novel Macrococci From Human Clinical Material With Virulence Potential and Suspected Uptake of Foreign DNA by Natural Transformation.</title>
        <authorList>
            <person name="Maslanova I."/>
            <person name="Wertheimer Z."/>
            <person name="Sedlacek I."/>
            <person name="Svec P."/>
            <person name="Indrakova A."/>
            <person name="Kovarovic V."/>
            <person name="Schumann P."/>
            <person name="Sproer C."/>
            <person name="Kralova S."/>
            <person name="Sedo O."/>
            <person name="Kristofova L."/>
            <person name="Vrbovska V."/>
            <person name="Fuzik T."/>
            <person name="Petras P."/>
            <person name="Zdrahal Z."/>
            <person name="Ruzickova V."/>
            <person name="Doskar J."/>
            <person name="Pantucek R."/>
        </authorList>
    </citation>
    <scope>NUCLEOTIDE SEQUENCE [LARGE SCALE GENOMIC DNA]</scope>
    <source>
        <strain evidence="8 9">01/688</strain>
    </source>
</reference>
<evidence type="ECO:0000256" key="5">
    <source>
        <dbReference type="ARBA" id="ARBA00023136"/>
    </source>
</evidence>
<dbReference type="Gene3D" id="2.40.30.170">
    <property type="match status" value="1"/>
</dbReference>
<evidence type="ECO:0000256" key="3">
    <source>
        <dbReference type="ARBA" id="ARBA00022692"/>
    </source>
</evidence>
<evidence type="ECO:0000313" key="9">
    <source>
        <dbReference type="Proteomes" id="UP000249808"/>
    </source>
</evidence>
<dbReference type="InterPro" id="IPR058634">
    <property type="entry name" value="AaeA-lik-b-barrel"/>
</dbReference>
<dbReference type="PANTHER" id="PTHR30386:SF26">
    <property type="entry name" value="TRANSPORT PROTEIN COMB"/>
    <property type="match status" value="1"/>
</dbReference>
<dbReference type="GO" id="GO:0055085">
    <property type="term" value="P:transmembrane transport"/>
    <property type="evidence" value="ECO:0007669"/>
    <property type="project" value="InterPro"/>
</dbReference>
<comment type="subcellular location">
    <subcellularLocation>
        <location evidence="1">Membrane</location>
        <topology evidence="1">Single-pass membrane protein</topology>
    </subcellularLocation>
</comment>
<gene>
    <name evidence="8" type="ORF">BHU61_00900</name>
</gene>
<feature type="domain" description="p-hydroxybenzoic acid efflux pump subunit AaeA-like beta-barrel" evidence="6">
    <location>
        <begin position="123"/>
        <end position="214"/>
    </location>
</feature>
<keyword evidence="5" id="KW-0472">Membrane</keyword>